<evidence type="ECO:0008006" key="3">
    <source>
        <dbReference type="Google" id="ProtNLM"/>
    </source>
</evidence>
<accession>A0A6G8Q4Z9</accession>
<dbReference type="InterPro" id="IPR009351">
    <property type="entry name" value="AlkZ-like"/>
</dbReference>
<reference evidence="1 2" key="1">
    <citation type="submission" date="2019-10" db="EMBL/GenBank/DDBJ databases">
        <title>Rubrobacter sp nov SCSIO 52090 isolated from a deep-sea sediment in the South China Sea.</title>
        <authorList>
            <person name="Chen R.W."/>
        </authorList>
    </citation>
    <scope>NUCLEOTIDE SEQUENCE [LARGE SCALE GENOMIC DNA]</scope>
    <source>
        <strain evidence="1 2">SCSIO 52909</strain>
    </source>
</reference>
<name>A0A6G8Q4Z9_9ACTN</name>
<protein>
    <recommendedName>
        <fullName evidence="3">Winged helix DNA-binding domain-containing protein</fullName>
    </recommendedName>
</protein>
<proteinExistence type="predicted"/>
<gene>
    <name evidence="1" type="ORF">GBA63_01980</name>
</gene>
<sequence length="369" mass="40219">MPGSETSGYALSAIQEQAGRWSYDRQRLGHRSPDVEAALRAVVGVYSSHPSAPLSLRARAKGFTTEAFRRLDADRRALRLPAMRGSIHLLPRETAHLAFRAAPEPPSGLRQRLKYFGIAEDRYPELREAALAAADEPSTARDLGQKLREATGYDGSPTPVLSGMAREGVLLRVGAEGPRSNALRYVATQTWLGDDLPAADADKALAWLAGEYLRAFGPARPEDFRWWAGVSKGRAAAALETVETIELEDGHLLPYQDLQAFEAAEGPGPDAVDVLPKWDCYTMGYAPDGRERFVHPDVRGRVYTPAGDGLGVVLVGGTAVGAWEARFSGKVMEARLDMFERPGARLKRILDGRFGEIAVLLGAREIRFA</sequence>
<dbReference type="Proteomes" id="UP000501452">
    <property type="component" value="Chromosome"/>
</dbReference>
<keyword evidence="2" id="KW-1185">Reference proteome</keyword>
<organism evidence="1 2">
    <name type="scientific">Rubrobacter tropicus</name>
    <dbReference type="NCBI Taxonomy" id="2653851"/>
    <lineage>
        <taxon>Bacteria</taxon>
        <taxon>Bacillati</taxon>
        <taxon>Actinomycetota</taxon>
        <taxon>Rubrobacteria</taxon>
        <taxon>Rubrobacterales</taxon>
        <taxon>Rubrobacteraceae</taxon>
        <taxon>Rubrobacter</taxon>
    </lineage>
</organism>
<dbReference type="Pfam" id="PF06224">
    <property type="entry name" value="AlkZ-like"/>
    <property type="match status" value="1"/>
</dbReference>
<dbReference type="AlphaFoldDB" id="A0A6G8Q4Z9"/>
<evidence type="ECO:0000313" key="1">
    <source>
        <dbReference type="EMBL" id="QIN81530.1"/>
    </source>
</evidence>
<dbReference type="PANTHER" id="PTHR38479">
    <property type="entry name" value="LMO0824 PROTEIN"/>
    <property type="match status" value="1"/>
</dbReference>
<dbReference type="KEGG" id="rub:GBA63_01980"/>
<dbReference type="EMBL" id="CP045119">
    <property type="protein sequence ID" value="QIN81530.1"/>
    <property type="molecule type" value="Genomic_DNA"/>
</dbReference>
<dbReference type="PANTHER" id="PTHR38479:SF2">
    <property type="entry name" value="WINGED HELIX DNA-BINDING DOMAIN-CONTAINING PROTEIN"/>
    <property type="match status" value="1"/>
</dbReference>
<evidence type="ECO:0000313" key="2">
    <source>
        <dbReference type="Proteomes" id="UP000501452"/>
    </source>
</evidence>